<keyword evidence="3" id="KW-1185">Reference proteome</keyword>
<evidence type="ECO:0000313" key="3">
    <source>
        <dbReference type="Proteomes" id="UP000634780"/>
    </source>
</evidence>
<organism evidence="2 3">
    <name type="scientific">Streptomyces flavofungini</name>
    <dbReference type="NCBI Taxonomy" id="68200"/>
    <lineage>
        <taxon>Bacteria</taxon>
        <taxon>Bacillati</taxon>
        <taxon>Actinomycetota</taxon>
        <taxon>Actinomycetes</taxon>
        <taxon>Kitasatosporales</taxon>
        <taxon>Streptomycetaceae</taxon>
        <taxon>Streptomyces</taxon>
    </lineage>
</organism>
<proteinExistence type="predicted"/>
<dbReference type="RefSeq" id="WP_190116168.1">
    <property type="nucleotide sequence ID" value="NZ_BMVR01000005.1"/>
</dbReference>
<feature type="compositionally biased region" description="Polar residues" evidence="1">
    <location>
        <begin position="11"/>
        <end position="29"/>
    </location>
</feature>
<keyword evidence="2" id="KW-0808">Transferase</keyword>
<comment type="caution">
    <text evidence="2">The sequence shown here is derived from an EMBL/GenBank/DDBJ whole genome shotgun (WGS) entry which is preliminary data.</text>
</comment>
<dbReference type="EMBL" id="JAEKOZ010000003">
    <property type="protein sequence ID" value="MBJ3806764.1"/>
    <property type="molecule type" value="Genomic_DNA"/>
</dbReference>
<reference evidence="2 3" key="1">
    <citation type="submission" date="2020-12" db="EMBL/GenBank/DDBJ databases">
        <title>Streptomyces typhae sp. nov., a novel endophytic actinomycete isolated from the root of cattail pollen (Typha angustifolia L.).</title>
        <authorList>
            <person name="Peng C."/>
            <person name="Liu C."/>
        </authorList>
    </citation>
    <scope>NUCLEOTIDE SEQUENCE [LARGE SCALE GENOMIC DNA]</scope>
    <source>
        <strain evidence="2 3">JCM 4753</strain>
    </source>
</reference>
<dbReference type="InterPro" id="IPR014942">
    <property type="entry name" value="AbiEii"/>
</dbReference>
<feature type="region of interest" description="Disordered" evidence="1">
    <location>
        <begin position="1"/>
        <end position="29"/>
    </location>
</feature>
<evidence type="ECO:0000313" key="2">
    <source>
        <dbReference type="EMBL" id="MBJ3806764.1"/>
    </source>
</evidence>
<dbReference type="Pfam" id="PF08843">
    <property type="entry name" value="AbiEii"/>
    <property type="match status" value="1"/>
</dbReference>
<gene>
    <name evidence="2" type="ORF">JGB26_06470</name>
</gene>
<dbReference type="Proteomes" id="UP000634780">
    <property type="component" value="Unassembled WGS sequence"/>
</dbReference>
<accession>A0ABS0X107</accession>
<dbReference type="GO" id="GO:0016740">
    <property type="term" value="F:transferase activity"/>
    <property type="evidence" value="ECO:0007669"/>
    <property type="project" value="UniProtKB-KW"/>
</dbReference>
<evidence type="ECO:0000256" key="1">
    <source>
        <dbReference type="SAM" id="MobiDB-lite"/>
    </source>
</evidence>
<protein>
    <submittedName>
        <fullName evidence="2">Nucleotidyl transferase AbiEii/AbiGii toxin family protein</fullName>
    </submittedName>
</protein>
<sequence length="324" mass="34694">METEERRTGISRASGTADATGTSDASGPFGSTTADVWHSRPLADRHHLTALAVVLHCFRQALEPGSWYLKGSAALAAWIGAAARLPNDLDLVVPDDAGRRLLASGTLPPGPRGESVRVTRHEPVVFSAGAKPPVHRALVAVDGPEALPPVLLGLVLVPETDAGDAERVTPLDFPGPTGTVTVPSVTGYRFLTQKLLRYARQRSGGRVNTHWWDLSDMLLAAAHPDFPELRLGELRRDLATEVAGRGLALPDRLPAPPTEWLDFWDTATFAHGLPFGRLPEAAERLSHFWEPVLRGVEPGAGESGDAADRADAAWTPDAWGWVGP</sequence>
<name>A0ABS0X107_9ACTN</name>